<dbReference type="GO" id="GO:0016042">
    <property type="term" value="P:lipid catabolic process"/>
    <property type="evidence" value="ECO:0007669"/>
    <property type="project" value="UniProtKB-UniRule"/>
</dbReference>
<keyword evidence="2" id="KW-0442">Lipid degradation</keyword>
<keyword evidence="5" id="KW-1185">Reference proteome</keyword>
<dbReference type="Proteomes" id="UP000469558">
    <property type="component" value="Unassembled WGS sequence"/>
</dbReference>
<dbReference type="Pfam" id="PF13424">
    <property type="entry name" value="TPR_12"/>
    <property type="match status" value="2"/>
</dbReference>
<feature type="domain" description="PNPLA" evidence="3">
    <location>
        <begin position="24"/>
        <end position="227"/>
    </location>
</feature>
<feature type="active site" description="Nucleophile" evidence="2">
    <location>
        <position position="72"/>
    </location>
</feature>
<dbReference type="AlphaFoldDB" id="A0A8T9C1K7"/>
<keyword evidence="2" id="KW-0378">Hydrolase</keyword>
<dbReference type="Gene3D" id="1.25.40.10">
    <property type="entry name" value="Tetratricopeptide repeat domain"/>
    <property type="match status" value="2"/>
</dbReference>
<dbReference type="PANTHER" id="PTHR46082:SF6">
    <property type="entry name" value="AAA+ ATPASE DOMAIN-CONTAINING PROTEIN-RELATED"/>
    <property type="match status" value="1"/>
</dbReference>
<evidence type="ECO:0000256" key="2">
    <source>
        <dbReference type="PROSITE-ProRule" id="PRU01161"/>
    </source>
</evidence>
<dbReference type="InterPro" id="IPR016035">
    <property type="entry name" value="Acyl_Trfase/lysoPLipase"/>
</dbReference>
<dbReference type="SUPFAM" id="SSF52151">
    <property type="entry name" value="FabD/lysophospholipase-like"/>
    <property type="match status" value="1"/>
</dbReference>
<dbReference type="SUPFAM" id="SSF52540">
    <property type="entry name" value="P-loop containing nucleoside triphosphate hydrolases"/>
    <property type="match status" value="1"/>
</dbReference>
<reference evidence="4 5" key="1">
    <citation type="submission" date="2018-05" db="EMBL/GenBank/DDBJ databases">
        <title>Genome sequencing and assembly of the regulated plant pathogen Lachnellula willkommii and related sister species for the development of diagnostic species identification markers.</title>
        <authorList>
            <person name="Giroux E."/>
            <person name="Bilodeau G."/>
        </authorList>
    </citation>
    <scope>NUCLEOTIDE SEQUENCE [LARGE SCALE GENOMIC DNA]</scope>
    <source>
        <strain evidence="4 5">CBS 268.59</strain>
    </source>
</reference>
<dbReference type="PANTHER" id="PTHR46082">
    <property type="entry name" value="ATP/GTP-BINDING PROTEIN-RELATED"/>
    <property type="match status" value="1"/>
</dbReference>
<accession>A0A8T9C1K7</accession>
<dbReference type="InterPro" id="IPR011990">
    <property type="entry name" value="TPR-like_helical_dom_sf"/>
</dbReference>
<dbReference type="InterPro" id="IPR027417">
    <property type="entry name" value="P-loop_NTPase"/>
</dbReference>
<dbReference type="Pfam" id="PF01734">
    <property type="entry name" value="Patatin"/>
    <property type="match status" value="1"/>
</dbReference>
<dbReference type="OrthoDB" id="1658288at2759"/>
<feature type="short sequence motif" description="DGA/G" evidence="2">
    <location>
        <begin position="214"/>
        <end position="216"/>
    </location>
</feature>
<dbReference type="SUPFAM" id="SSF48452">
    <property type="entry name" value="TPR-like"/>
    <property type="match status" value="2"/>
</dbReference>
<feature type="short sequence motif" description="GXSXG" evidence="2">
    <location>
        <begin position="70"/>
        <end position="74"/>
    </location>
</feature>
<dbReference type="Gene3D" id="3.40.1090.10">
    <property type="entry name" value="Cytosolic phospholipase A2 catalytic domain"/>
    <property type="match status" value="1"/>
</dbReference>
<dbReference type="GO" id="GO:0043531">
    <property type="term" value="F:ADP binding"/>
    <property type="evidence" value="ECO:0007669"/>
    <property type="project" value="InterPro"/>
</dbReference>
<evidence type="ECO:0000256" key="1">
    <source>
        <dbReference type="ARBA" id="ARBA00023098"/>
    </source>
</evidence>
<dbReference type="Gene3D" id="3.40.50.300">
    <property type="entry name" value="P-loop containing nucleotide triphosphate hydrolases"/>
    <property type="match status" value="1"/>
</dbReference>
<organism evidence="4 5">
    <name type="scientific">Lachnellula suecica</name>
    <dbReference type="NCBI Taxonomy" id="602035"/>
    <lineage>
        <taxon>Eukaryota</taxon>
        <taxon>Fungi</taxon>
        <taxon>Dikarya</taxon>
        <taxon>Ascomycota</taxon>
        <taxon>Pezizomycotina</taxon>
        <taxon>Leotiomycetes</taxon>
        <taxon>Helotiales</taxon>
        <taxon>Lachnaceae</taxon>
        <taxon>Lachnellula</taxon>
    </lineage>
</organism>
<proteinExistence type="predicted"/>
<evidence type="ECO:0000313" key="5">
    <source>
        <dbReference type="Proteomes" id="UP000469558"/>
    </source>
</evidence>
<feature type="active site" description="Proton acceptor" evidence="2">
    <location>
        <position position="214"/>
    </location>
</feature>
<dbReference type="Pfam" id="PF13374">
    <property type="entry name" value="TPR_10"/>
    <property type="match status" value="1"/>
</dbReference>
<dbReference type="GO" id="GO:0016787">
    <property type="term" value="F:hydrolase activity"/>
    <property type="evidence" value="ECO:0007669"/>
    <property type="project" value="UniProtKB-UniRule"/>
</dbReference>
<gene>
    <name evidence="4" type="primary">Pnpla8_1</name>
    <name evidence="4" type="ORF">LSUE1_G008625</name>
</gene>
<name>A0A8T9C1K7_9HELO</name>
<dbReference type="GO" id="GO:0046486">
    <property type="term" value="P:glycerolipid metabolic process"/>
    <property type="evidence" value="ECO:0007669"/>
    <property type="project" value="UniProtKB-ARBA"/>
</dbReference>
<evidence type="ECO:0000259" key="3">
    <source>
        <dbReference type="PROSITE" id="PS51635"/>
    </source>
</evidence>
<dbReference type="InterPro" id="IPR002641">
    <property type="entry name" value="PNPLA_dom"/>
</dbReference>
<sequence length="1063" mass="118129">MEQNVAVRTGKTPGHLDQSGLCLLSLDGGGVRGLSSLLILKNLMTRLNDQRKIDQLPAVDPYEVFDLIGGTSTGGLIAIMLGRLEMSVEECISAYIELMGTVFESKLAMSKVKIALTGKVAPRFDSANLEMAIKKILHDRNIPDTELFNDGKTRGCRVFVCTTAKETKDIERLRSYEPSGGSDIYPTICEAALATSAATGFFKPVIIDARMFVDGALGANNPATEVEAEASDLFCPTTGDIKPLVKCLLSIGTGQPSVLPIDDGVIKFAYKTLAEIATETERTAENFARSWRGFRLEPRYSRFNVDHGLQDIGLAECEARGPIQSATAKYLARQEIKTRMEAWVESLRYKQNAIRETGWQSKIYQNTARSFLQLPSGSHNTVPFPRNSRFVGRRSQLDSLEKLLFVPGRGQKAAIMGLGGMGKTQVAIEFAFRVKENHPECSIFWVPAMSIETVQQAYLQIGRVLHIPGIDEKGADIKKLVQDYLSQESSGEWLLIVDNADDIDMWTSSKTTKLASPTMYDYLPASSKGSILFTTRNRKDARNFTMQAHTVVGVESMDENDAKQLLGNSLGDQKQKVSQNLGMARKLLLELTFLPLVIVQAAAYISANEASLSDYFSLLKGTEKEAIEILSEEFTEQGRYGNSVNPVASTWLLSFKRIQNRDPLAAKILSIMSCFEPKAIPRFLIIPKGPPKKKDLDAIGTLKAYSFITEQEGPQLYDLHRLVHLATRNWLEGNGSLVESNENALKLIYDAFPKGENLLAMDSRIILLPHANAILESKSIDRKFIGKVMLLRKYGECLLYDGRHKEAEIKLSEAAQNFQNNKEIVGLKTTEPLECMFLLAQSIIALGQLERAEEMMLLVLENAKKVLGKGHPGVLDYTIGLALVYRRQGKLKEAEQLSIQIIEAQKKILKADHSDLMSSMSTLAMIFASQERWKEAEDMHTHVLDVLKKTLGPTHFRTLASMANLAAAFRGQDRNKEAENLDVFVLKIRKGLDPESGNTLRSMHNLAADLFDQGPKAGRKEEALELGTECIRLSKKILGDDHPQTKAAEFQMRYMLRNIAVFE</sequence>
<dbReference type="InterPro" id="IPR053137">
    <property type="entry name" value="NLR-like"/>
</dbReference>
<feature type="non-terminal residue" evidence="4">
    <location>
        <position position="1"/>
    </location>
</feature>
<dbReference type="Pfam" id="PF00931">
    <property type="entry name" value="NB-ARC"/>
    <property type="match status" value="1"/>
</dbReference>
<evidence type="ECO:0000313" key="4">
    <source>
        <dbReference type="EMBL" id="TVY64167.1"/>
    </source>
</evidence>
<dbReference type="InterPro" id="IPR002182">
    <property type="entry name" value="NB-ARC"/>
</dbReference>
<comment type="caution">
    <text evidence="4">The sequence shown here is derived from an EMBL/GenBank/DDBJ whole genome shotgun (WGS) entry which is preliminary data.</text>
</comment>
<keyword evidence="1 2" id="KW-0443">Lipid metabolism</keyword>
<dbReference type="EMBL" id="QGMK01001833">
    <property type="protein sequence ID" value="TVY64167.1"/>
    <property type="molecule type" value="Genomic_DNA"/>
</dbReference>
<protein>
    <submittedName>
        <fullName evidence="4">Calcium-independent phospholipase A2-gamma</fullName>
    </submittedName>
</protein>
<dbReference type="CDD" id="cd07216">
    <property type="entry name" value="Pat17_PNPLA8_PNPLA9_like3"/>
    <property type="match status" value="1"/>
</dbReference>
<dbReference type="PROSITE" id="PS51635">
    <property type="entry name" value="PNPLA"/>
    <property type="match status" value="1"/>
</dbReference>
<feature type="short sequence motif" description="GXGXXG" evidence="2">
    <location>
        <begin position="28"/>
        <end position="33"/>
    </location>
</feature>